<dbReference type="KEGG" id="nef:GP480_00380"/>
<dbReference type="GO" id="GO:0160148">
    <property type="term" value="F:tRNA pseudouridine(55) synthase activity"/>
    <property type="evidence" value="ECO:0007669"/>
    <property type="project" value="UniProtKB-EC"/>
</dbReference>
<dbReference type="CDD" id="cd02573">
    <property type="entry name" value="PseudoU_synth_EcTruB"/>
    <property type="match status" value="1"/>
</dbReference>
<dbReference type="Proteomes" id="UP000464912">
    <property type="component" value="Chromosome"/>
</dbReference>
<dbReference type="InterPro" id="IPR020103">
    <property type="entry name" value="PsdUridine_synth_cat_dom_sf"/>
</dbReference>
<accession>A0A6P1G9E8</accession>
<dbReference type="InterPro" id="IPR002501">
    <property type="entry name" value="PsdUridine_synth_N"/>
</dbReference>
<organism evidence="7 8">
    <name type="scientific">Neorickettsia findlayensis</name>
    <dbReference type="NCBI Taxonomy" id="2686014"/>
    <lineage>
        <taxon>Bacteria</taxon>
        <taxon>Pseudomonadati</taxon>
        <taxon>Pseudomonadota</taxon>
        <taxon>Alphaproteobacteria</taxon>
        <taxon>Rickettsiales</taxon>
        <taxon>Anaplasmataceae</taxon>
        <taxon>Neorickettsia</taxon>
    </lineage>
</organism>
<dbReference type="GO" id="GO:0003723">
    <property type="term" value="F:RNA binding"/>
    <property type="evidence" value="ECO:0007669"/>
    <property type="project" value="InterPro"/>
</dbReference>
<evidence type="ECO:0000256" key="1">
    <source>
        <dbReference type="ARBA" id="ARBA00000385"/>
    </source>
</evidence>
<dbReference type="InterPro" id="IPR014780">
    <property type="entry name" value="tRNA_psdUridine_synth_TruB"/>
</dbReference>
<sequence>MVLDVKLDTIEGWLNLDKESGISSFGALKLLKRKLGVKKAGYVGTLDPIATGVLIIALGRTTKLIPQFDDSFKEYEFTIEWGTETDTLDSEGTVLRSGGLIPSMSAILAVLPSFLGEQLQVPPRFSAIHVNGIRAYLLARAGMEFQMQPRRIIIHSIECIKHSSGQSVLRVSCSKGTYVRAIARDIAHKLGSLAFVSRIRRTKSGVFDITSGNKLSEITKEHIIPPSAPFKTLSP</sequence>
<evidence type="ECO:0000256" key="5">
    <source>
        <dbReference type="HAMAP-Rule" id="MF_01080"/>
    </source>
</evidence>
<reference evidence="7 8" key="2">
    <citation type="journal article" date="2020" name="MBio">
        <title>Isolation and Molecular Analysis of a Novel Neorickettsia Species That Causes Potomac Horse Fever.</title>
        <authorList>
            <person name="Teymournejad O."/>
            <person name="Lin M."/>
            <person name="Bekebrede H."/>
            <person name="Kamr A."/>
            <person name="Toribio R.E."/>
            <person name="Arroyo L.G."/>
            <person name="Baird J.D."/>
            <person name="Rikihisa Y."/>
        </authorList>
    </citation>
    <scope>NUCLEOTIDE SEQUENCE [LARGE SCALE GENOMIC DNA]</scope>
    <source>
        <strain evidence="7 8">Fin17</strain>
    </source>
</reference>
<comment type="similarity">
    <text evidence="2 5">Belongs to the pseudouridine synthase TruB family. Type 1 subfamily.</text>
</comment>
<comment type="function">
    <text evidence="5">Responsible for synthesis of pseudouridine from uracil-55 in the psi GC loop of transfer RNAs.</text>
</comment>
<proteinExistence type="inferred from homology"/>
<keyword evidence="4 5" id="KW-0413">Isomerase</keyword>
<feature type="active site" description="Nucleophile" evidence="5">
    <location>
        <position position="47"/>
    </location>
</feature>
<evidence type="ECO:0000256" key="2">
    <source>
        <dbReference type="ARBA" id="ARBA00005642"/>
    </source>
</evidence>
<evidence type="ECO:0000256" key="4">
    <source>
        <dbReference type="ARBA" id="ARBA00023235"/>
    </source>
</evidence>
<dbReference type="SUPFAM" id="SSF55120">
    <property type="entry name" value="Pseudouridine synthase"/>
    <property type="match status" value="1"/>
</dbReference>
<dbReference type="NCBIfam" id="TIGR00431">
    <property type="entry name" value="TruB"/>
    <property type="match status" value="1"/>
</dbReference>
<dbReference type="Pfam" id="PF01509">
    <property type="entry name" value="TruB_N"/>
    <property type="match status" value="1"/>
</dbReference>
<comment type="catalytic activity">
    <reaction evidence="1 5">
        <text>uridine(55) in tRNA = pseudouridine(55) in tRNA</text>
        <dbReference type="Rhea" id="RHEA:42532"/>
        <dbReference type="Rhea" id="RHEA-COMP:10101"/>
        <dbReference type="Rhea" id="RHEA-COMP:10102"/>
        <dbReference type="ChEBI" id="CHEBI:65314"/>
        <dbReference type="ChEBI" id="CHEBI:65315"/>
        <dbReference type="EC" id="5.4.99.25"/>
    </reaction>
</comment>
<dbReference type="GO" id="GO:0031119">
    <property type="term" value="P:tRNA pseudouridine synthesis"/>
    <property type="evidence" value="ECO:0007669"/>
    <property type="project" value="UniProtKB-UniRule"/>
</dbReference>
<keyword evidence="8" id="KW-1185">Reference proteome</keyword>
<reference evidence="7 8" key="1">
    <citation type="journal article" date="2020" name="MBio">
        <title>Erratum for Teymournejad et al., 'Isolation and Molecular Analysis of a Novel Neorickettsia Species That Causes Potomac Horse Fever'.</title>
        <authorList>
            <person name="Teymournejad O."/>
            <person name="Lin M."/>
            <person name="Bekebrede H."/>
            <person name="Kamr A."/>
            <person name="Toribio R.E."/>
            <person name="Arroyo L.G."/>
            <person name="Baird J.D."/>
            <person name="Rikihisa Y."/>
        </authorList>
    </citation>
    <scope>NUCLEOTIDE SEQUENCE [LARGE SCALE GENOMIC DNA]</scope>
    <source>
        <strain evidence="7 8">Fin17</strain>
    </source>
</reference>
<dbReference type="PANTHER" id="PTHR13767:SF2">
    <property type="entry name" value="PSEUDOURIDYLATE SYNTHASE TRUB1"/>
    <property type="match status" value="1"/>
</dbReference>
<protein>
    <recommendedName>
        <fullName evidence="5">tRNA pseudouridine synthase B</fullName>
        <ecNumber evidence="5">5.4.99.25</ecNumber>
    </recommendedName>
    <alternativeName>
        <fullName evidence="5">tRNA pseudouridine(55) synthase</fullName>
        <shortName evidence="5">Psi55 synthase</shortName>
    </alternativeName>
    <alternativeName>
        <fullName evidence="5">tRNA pseudouridylate synthase</fullName>
    </alternativeName>
    <alternativeName>
        <fullName evidence="5">tRNA-uridine isomerase</fullName>
    </alternativeName>
</protein>
<keyword evidence="3 5" id="KW-0819">tRNA processing</keyword>
<evidence type="ECO:0000256" key="3">
    <source>
        <dbReference type="ARBA" id="ARBA00022694"/>
    </source>
</evidence>
<dbReference type="AlphaFoldDB" id="A0A6P1G9E8"/>
<evidence type="ECO:0000313" key="8">
    <source>
        <dbReference type="Proteomes" id="UP000464912"/>
    </source>
</evidence>
<feature type="domain" description="Pseudouridine synthase II N-terminal" evidence="6">
    <location>
        <begin position="32"/>
        <end position="179"/>
    </location>
</feature>
<gene>
    <name evidence="5 7" type="primary">truB</name>
    <name evidence="7" type="ORF">GP480_00380</name>
</gene>
<evidence type="ECO:0000259" key="6">
    <source>
        <dbReference type="Pfam" id="PF01509"/>
    </source>
</evidence>
<name>A0A6P1G9E8_9RICK</name>
<dbReference type="EC" id="5.4.99.25" evidence="5"/>
<dbReference type="EMBL" id="CP047224">
    <property type="protein sequence ID" value="QHD64932.1"/>
    <property type="molecule type" value="Genomic_DNA"/>
</dbReference>
<dbReference type="HAMAP" id="MF_01080">
    <property type="entry name" value="TruB_bact"/>
    <property type="match status" value="1"/>
</dbReference>
<dbReference type="PANTHER" id="PTHR13767">
    <property type="entry name" value="TRNA-PSEUDOURIDINE SYNTHASE"/>
    <property type="match status" value="1"/>
</dbReference>
<evidence type="ECO:0000313" key="7">
    <source>
        <dbReference type="EMBL" id="QHD64932.1"/>
    </source>
</evidence>
<dbReference type="Gene3D" id="3.30.2350.10">
    <property type="entry name" value="Pseudouridine synthase"/>
    <property type="match status" value="1"/>
</dbReference>
<dbReference type="GO" id="GO:1990481">
    <property type="term" value="P:mRNA pseudouridine synthesis"/>
    <property type="evidence" value="ECO:0007669"/>
    <property type="project" value="TreeGrafter"/>
</dbReference>